<comment type="caution">
    <text evidence="1">The sequence shown here is derived from an EMBL/GenBank/DDBJ whole genome shotgun (WGS) entry which is preliminary data.</text>
</comment>
<dbReference type="EMBL" id="SFCI01001002">
    <property type="protein sequence ID" value="TFY77103.1"/>
    <property type="molecule type" value="Genomic_DNA"/>
</dbReference>
<dbReference type="Proteomes" id="UP000298061">
    <property type="component" value="Unassembled WGS sequence"/>
</dbReference>
<keyword evidence="2" id="KW-1185">Reference proteome</keyword>
<name>A0A4Y9ZST9_9AGAM</name>
<evidence type="ECO:0000313" key="2">
    <source>
        <dbReference type="Proteomes" id="UP000298061"/>
    </source>
</evidence>
<organism evidence="1 2">
    <name type="scientific">Hericium alpestre</name>
    <dbReference type="NCBI Taxonomy" id="135208"/>
    <lineage>
        <taxon>Eukaryota</taxon>
        <taxon>Fungi</taxon>
        <taxon>Dikarya</taxon>
        <taxon>Basidiomycota</taxon>
        <taxon>Agaricomycotina</taxon>
        <taxon>Agaricomycetes</taxon>
        <taxon>Russulales</taxon>
        <taxon>Hericiaceae</taxon>
        <taxon>Hericium</taxon>
    </lineage>
</organism>
<sequence length="121" mass="13807">MAMDSDDGATTEQELIDETTERPMRFFGSVFEPVFAESSCIFDKFAVLVVNKVDALKHRRDLVGCCQELCSTRTRRSSSSIRYQQLQHAEDKADRSTSELTVKAKEYTQYHHTKHTELAGL</sequence>
<evidence type="ECO:0000313" key="1">
    <source>
        <dbReference type="EMBL" id="TFY77103.1"/>
    </source>
</evidence>
<gene>
    <name evidence="1" type="ORF">EWM64_g6907</name>
</gene>
<proteinExistence type="predicted"/>
<reference evidence="1 2" key="1">
    <citation type="submission" date="2019-02" db="EMBL/GenBank/DDBJ databases">
        <title>Genome sequencing of the rare red list fungi Hericium alpestre (H. flagellum).</title>
        <authorList>
            <person name="Buettner E."/>
            <person name="Kellner H."/>
        </authorList>
    </citation>
    <scope>NUCLEOTIDE SEQUENCE [LARGE SCALE GENOMIC DNA]</scope>
    <source>
        <strain evidence="1 2">DSM 108284</strain>
    </source>
</reference>
<protein>
    <submittedName>
        <fullName evidence="1">Uncharacterized protein</fullName>
    </submittedName>
</protein>
<accession>A0A4Y9ZST9</accession>
<dbReference type="OrthoDB" id="343070at2759"/>
<dbReference type="AlphaFoldDB" id="A0A4Y9ZST9"/>